<dbReference type="Proteomes" id="UP001165064">
    <property type="component" value="Unassembled WGS sequence"/>
</dbReference>
<dbReference type="EMBL" id="BSXS01007819">
    <property type="protein sequence ID" value="GME90423.1"/>
    <property type="molecule type" value="Genomic_DNA"/>
</dbReference>
<protein>
    <submittedName>
        <fullName evidence="1">Unnamed protein product</fullName>
    </submittedName>
</protein>
<keyword evidence="2" id="KW-1185">Reference proteome</keyword>
<accession>A0ACB5TKY8</accession>
<evidence type="ECO:0000313" key="2">
    <source>
        <dbReference type="Proteomes" id="UP001165064"/>
    </source>
</evidence>
<evidence type="ECO:0000313" key="1">
    <source>
        <dbReference type="EMBL" id="GME90423.1"/>
    </source>
</evidence>
<comment type="caution">
    <text evidence="1">The sequence shown here is derived from an EMBL/GenBank/DDBJ whole genome shotgun (WGS) entry which is preliminary data.</text>
</comment>
<organism evidence="1 2">
    <name type="scientific">Ambrosiozyma monospora</name>
    <name type="common">Yeast</name>
    <name type="synonym">Endomycopsis monosporus</name>
    <dbReference type="NCBI Taxonomy" id="43982"/>
    <lineage>
        <taxon>Eukaryota</taxon>
        <taxon>Fungi</taxon>
        <taxon>Dikarya</taxon>
        <taxon>Ascomycota</taxon>
        <taxon>Saccharomycotina</taxon>
        <taxon>Pichiomycetes</taxon>
        <taxon>Pichiales</taxon>
        <taxon>Pichiaceae</taxon>
        <taxon>Ambrosiozyma</taxon>
    </lineage>
</organism>
<sequence length="282" mass="33580">MPIMPNSVVFEVESKRQKLKIMELLEQLLDMKLLNEEVSQLDQEKILSALHPKWKINIKLDKLPKLPRQFNETNFNEYIINLVNYNYRFGSKTIVQLLDEACNPVSVRMLTRETLLEISAFYYRCNYFSRPFTLRSLILQERPDINYDSEFYALELDYIRDCDVSDVIVFILESLIAQRLTVSWCLIYKIFYLLDLDGRKMLVDLLSRKKFEFNGVFEEFLLVKKKFETSKHLQSYLKKEKLGKTRGLTQIVVEKFLEEGLLSKAWFFIKKQANEHEVRSNI</sequence>
<reference evidence="1" key="1">
    <citation type="submission" date="2023-04" db="EMBL/GenBank/DDBJ databases">
        <title>Ambrosiozyma monospora NBRC 10751.</title>
        <authorList>
            <person name="Ichikawa N."/>
            <person name="Sato H."/>
            <person name="Tonouchi N."/>
        </authorList>
    </citation>
    <scope>NUCLEOTIDE SEQUENCE</scope>
    <source>
        <strain evidence="1">NBRC 10751</strain>
    </source>
</reference>
<gene>
    <name evidence="1" type="ORF">Amon02_000870100</name>
</gene>
<name>A0ACB5TKY8_AMBMO</name>
<proteinExistence type="predicted"/>